<evidence type="ECO:0000313" key="2">
    <source>
        <dbReference type="EMBL" id="THV41430.1"/>
    </source>
</evidence>
<accession>A0A4S8QAY8</accession>
<evidence type="ECO:0000256" key="1">
    <source>
        <dbReference type="SAM" id="MobiDB-lite"/>
    </source>
</evidence>
<feature type="region of interest" description="Disordered" evidence="1">
    <location>
        <begin position="1"/>
        <end position="21"/>
    </location>
</feature>
<gene>
    <name evidence="2" type="ORF">FAB82_11570</name>
</gene>
<evidence type="ECO:0008006" key="4">
    <source>
        <dbReference type="Google" id="ProtNLM"/>
    </source>
</evidence>
<reference evidence="2 3" key="2">
    <citation type="submission" date="2019-05" db="EMBL/GenBank/DDBJ databases">
        <title>Glycomyces buryatensis sp. nov.</title>
        <authorList>
            <person name="Nikitina E."/>
        </authorList>
    </citation>
    <scope>NUCLEOTIDE SEQUENCE [LARGE SCALE GENOMIC DNA]</scope>
    <source>
        <strain evidence="2 3">18</strain>
    </source>
</reference>
<proteinExistence type="predicted"/>
<evidence type="ECO:0000313" key="3">
    <source>
        <dbReference type="Proteomes" id="UP000308760"/>
    </source>
</evidence>
<feature type="compositionally biased region" description="Basic and acidic residues" evidence="1">
    <location>
        <begin position="1"/>
        <end position="15"/>
    </location>
</feature>
<keyword evidence="3" id="KW-1185">Reference proteome</keyword>
<organism evidence="2 3">
    <name type="scientific">Glycomyces buryatensis</name>
    <dbReference type="NCBI Taxonomy" id="2570927"/>
    <lineage>
        <taxon>Bacteria</taxon>
        <taxon>Bacillati</taxon>
        <taxon>Actinomycetota</taxon>
        <taxon>Actinomycetes</taxon>
        <taxon>Glycomycetales</taxon>
        <taxon>Glycomycetaceae</taxon>
        <taxon>Glycomyces</taxon>
    </lineage>
</organism>
<name>A0A4S8QAY8_9ACTN</name>
<dbReference type="RefSeq" id="WP_136534700.1">
    <property type="nucleotide sequence ID" value="NZ_STGY01000044.1"/>
</dbReference>
<comment type="caution">
    <text evidence="2">The sequence shown here is derived from an EMBL/GenBank/DDBJ whole genome shotgun (WGS) entry which is preliminary data.</text>
</comment>
<dbReference type="EMBL" id="STGY01000044">
    <property type="protein sequence ID" value="THV41430.1"/>
    <property type="molecule type" value="Genomic_DNA"/>
</dbReference>
<dbReference type="Proteomes" id="UP000308760">
    <property type="component" value="Unassembled WGS sequence"/>
</dbReference>
<reference evidence="3" key="1">
    <citation type="submission" date="2019-04" db="EMBL/GenBank/DDBJ databases">
        <title>Nocardioides xinjiangensis sp. nov.</title>
        <authorList>
            <person name="Liu S."/>
        </authorList>
    </citation>
    <scope>NUCLEOTIDE SEQUENCE [LARGE SCALE GENOMIC DNA]</scope>
    <source>
        <strain evidence="3">18</strain>
    </source>
</reference>
<sequence length="153" mass="16251">MPTSPREEPNPRSEADGPLGDLASLLDFDPTGLDQRISESIDTLRELGEQGMDIDAAMRQLQGTPTEAFFAAQRAEFERLAGAMDAFNRAEYRGVDPDQIVAVTIDVACTVTRTELLDGALRCSGPTIAAAVVAAFAAAEAELSAAAERLNPQ</sequence>
<dbReference type="AlphaFoldDB" id="A0A4S8QAY8"/>
<protein>
    <recommendedName>
        <fullName evidence="4">YbaB/EbfC family nucleoid-associated protein</fullName>
    </recommendedName>
</protein>